<dbReference type="NCBIfam" id="NF038153">
    <property type="entry name" value="lant_leader_L1a"/>
    <property type="match status" value="1"/>
</dbReference>
<reference evidence="1" key="1">
    <citation type="submission" date="2020-09" db="EMBL/GenBank/DDBJ databases">
        <authorList>
            <person name="Kittiwongwattana C."/>
        </authorList>
    </citation>
    <scope>NUCLEOTIDE SEQUENCE</scope>
    <source>
        <strain evidence="1">1303</strain>
    </source>
</reference>
<dbReference type="EMBL" id="CP051204">
    <property type="protein sequence ID" value="QJB38300.1"/>
    <property type="molecule type" value="Genomic_DNA"/>
</dbReference>
<keyword evidence="2" id="KW-1185">Reference proteome</keyword>
<evidence type="ECO:0000313" key="1">
    <source>
        <dbReference type="EMBL" id="QJB38300.1"/>
    </source>
</evidence>
<gene>
    <name evidence="1" type="ORF">HF324_10645</name>
</gene>
<evidence type="ECO:0000313" key="2">
    <source>
        <dbReference type="Proteomes" id="UP000503144"/>
    </source>
</evidence>
<organism evidence="1 2">
    <name type="scientific">Chitinophaga oryzae</name>
    <dbReference type="NCBI Taxonomy" id="2725414"/>
    <lineage>
        <taxon>Bacteria</taxon>
        <taxon>Pseudomonadati</taxon>
        <taxon>Bacteroidota</taxon>
        <taxon>Chitinophagia</taxon>
        <taxon>Chitinophagales</taxon>
        <taxon>Chitinophagaceae</taxon>
        <taxon>Chitinophaga</taxon>
    </lineage>
</organism>
<dbReference type="RefSeq" id="WP_168860581.1">
    <property type="nucleotide sequence ID" value="NZ_CP051204.2"/>
</dbReference>
<accession>A0ABX6LDV2</accession>
<protein>
    <submittedName>
        <fullName evidence="1">Class I lanthipeptide</fullName>
    </submittedName>
</protein>
<dbReference type="Proteomes" id="UP000503144">
    <property type="component" value="Chromosome"/>
</dbReference>
<dbReference type="InterPro" id="IPR058238">
    <property type="entry name" value="Lant_leader_dom"/>
</dbReference>
<sequence>MKKKIAISKKLSFNKDAVAVLNPTQQRSLAGGKAFETSPYNCATLYITCETSPGTGQTCWLCE</sequence>
<name>A0ABX6LDV2_9BACT</name>
<proteinExistence type="predicted"/>